<feature type="compositionally biased region" description="Low complexity" evidence="2">
    <location>
        <begin position="31"/>
        <end position="49"/>
    </location>
</feature>
<gene>
    <name evidence="3" type="ORF">ANN_14617</name>
</gene>
<dbReference type="Pfam" id="PF00379">
    <property type="entry name" value="Chitin_bind_4"/>
    <property type="match status" value="1"/>
</dbReference>
<feature type="compositionally biased region" description="Pro residues" evidence="2">
    <location>
        <begin position="303"/>
        <end position="324"/>
    </location>
</feature>
<dbReference type="PANTHER" id="PTHR10380:SF234">
    <property type="entry name" value="CUTICULAR PROTEIN 97EA, ISOFORM A"/>
    <property type="match status" value="1"/>
</dbReference>
<keyword evidence="1" id="KW-0193">Cuticle</keyword>
<keyword evidence="4" id="KW-1185">Reference proteome</keyword>
<feature type="compositionally biased region" description="Polar residues" evidence="2">
    <location>
        <begin position="391"/>
        <end position="400"/>
    </location>
</feature>
<feature type="region of interest" description="Disordered" evidence="2">
    <location>
        <begin position="27"/>
        <end position="67"/>
    </location>
</feature>
<feature type="compositionally biased region" description="Low complexity" evidence="2">
    <location>
        <begin position="365"/>
        <end position="378"/>
    </location>
</feature>
<sequence length="450" mass="48638">MAVLALLASVSLAQQYSGGSNYVDSDYDYEAPAQSAPAPRPSPRSYSRPAPSPIRQSGPPSPRATPVPILKQINREKKKAVILDPTVRFEKDLSQALAVDQEKQVICRPCVPHLSERYNAIDYTWERWKKSKLHLFREQVFSSTAGQHCTKELKVTFTSRRQITVQRAVKALPRGLNVMPAWNVAASGHMIGDGHNEDGSYTYGYEGADGSFKIETKLQTGEVMGKYGYVDDLGKVRVVEYGANKYGFQPAGEGITVAPPTLVDDSKRREGAEAVEYDDGQYYEQLPARASQSASRFSRPVARPAPAPAPAPRPAPRPAPPPPSYDSYESEQSYSAPAPAPAPRPSPPRPSSGGSFGPVPPRAQIPGAIPAGGSSSGIVYSQPRPPIQKPSAFTQATVRQSPPAPVYHAQPIAPSRPQSRQTGGLLDQLAKDYALPPGGQPLHDISFGFY</sequence>
<dbReference type="PANTHER" id="PTHR10380">
    <property type="entry name" value="CUTICLE PROTEIN"/>
    <property type="match status" value="1"/>
</dbReference>
<comment type="caution">
    <text evidence="3">The sequence shown here is derived from an EMBL/GenBank/DDBJ whole genome shotgun (WGS) entry which is preliminary data.</text>
</comment>
<proteinExistence type="predicted"/>
<reference evidence="3 4" key="1">
    <citation type="journal article" date="2022" name="Allergy">
        <title>Genome assembly and annotation of Periplaneta americana reveal a comprehensive cockroach allergen profile.</title>
        <authorList>
            <person name="Wang L."/>
            <person name="Xiong Q."/>
            <person name="Saelim N."/>
            <person name="Wang L."/>
            <person name="Nong W."/>
            <person name="Wan A.T."/>
            <person name="Shi M."/>
            <person name="Liu X."/>
            <person name="Cao Q."/>
            <person name="Hui J.H.L."/>
            <person name="Sookrung N."/>
            <person name="Leung T.F."/>
            <person name="Tungtrongchitr A."/>
            <person name="Tsui S.K.W."/>
        </authorList>
    </citation>
    <scope>NUCLEOTIDE SEQUENCE [LARGE SCALE GENOMIC DNA]</scope>
    <source>
        <strain evidence="3">PWHHKU_190912</strain>
    </source>
</reference>
<evidence type="ECO:0000313" key="3">
    <source>
        <dbReference type="EMBL" id="KAJ4438670.1"/>
    </source>
</evidence>
<evidence type="ECO:0000313" key="4">
    <source>
        <dbReference type="Proteomes" id="UP001148838"/>
    </source>
</evidence>
<feature type="compositionally biased region" description="Pro residues" evidence="2">
    <location>
        <begin position="338"/>
        <end position="350"/>
    </location>
</feature>
<evidence type="ECO:0000256" key="1">
    <source>
        <dbReference type="PROSITE-ProRule" id="PRU00497"/>
    </source>
</evidence>
<accession>A0ABQ8SWT8</accession>
<dbReference type="InterPro" id="IPR050468">
    <property type="entry name" value="Cuticle_Struct_Prot"/>
</dbReference>
<dbReference type="InterPro" id="IPR000618">
    <property type="entry name" value="Insect_cuticle"/>
</dbReference>
<organism evidence="3 4">
    <name type="scientific">Periplaneta americana</name>
    <name type="common">American cockroach</name>
    <name type="synonym">Blatta americana</name>
    <dbReference type="NCBI Taxonomy" id="6978"/>
    <lineage>
        <taxon>Eukaryota</taxon>
        <taxon>Metazoa</taxon>
        <taxon>Ecdysozoa</taxon>
        <taxon>Arthropoda</taxon>
        <taxon>Hexapoda</taxon>
        <taxon>Insecta</taxon>
        <taxon>Pterygota</taxon>
        <taxon>Neoptera</taxon>
        <taxon>Polyneoptera</taxon>
        <taxon>Dictyoptera</taxon>
        <taxon>Blattodea</taxon>
        <taxon>Blattoidea</taxon>
        <taxon>Blattidae</taxon>
        <taxon>Blattinae</taxon>
        <taxon>Periplaneta</taxon>
    </lineage>
</organism>
<protein>
    <submittedName>
        <fullName evidence="3">Uncharacterized protein</fullName>
    </submittedName>
</protein>
<feature type="compositionally biased region" description="Low complexity" evidence="2">
    <location>
        <begin position="288"/>
        <end position="302"/>
    </location>
</feature>
<name>A0ABQ8SWT8_PERAM</name>
<feature type="compositionally biased region" description="Low complexity" evidence="2">
    <location>
        <begin position="325"/>
        <end position="337"/>
    </location>
</feature>
<feature type="region of interest" description="Disordered" evidence="2">
    <location>
        <begin position="274"/>
        <end position="426"/>
    </location>
</feature>
<dbReference type="Proteomes" id="UP001148838">
    <property type="component" value="Unassembled WGS sequence"/>
</dbReference>
<dbReference type="EMBL" id="JAJSOF020000019">
    <property type="protein sequence ID" value="KAJ4438670.1"/>
    <property type="molecule type" value="Genomic_DNA"/>
</dbReference>
<dbReference type="PROSITE" id="PS51155">
    <property type="entry name" value="CHIT_BIND_RR_2"/>
    <property type="match status" value="1"/>
</dbReference>
<evidence type="ECO:0000256" key="2">
    <source>
        <dbReference type="SAM" id="MobiDB-lite"/>
    </source>
</evidence>